<comment type="catalytic activity">
    <reaction evidence="5">
        <text>a 3-demethylubiquinone + S-adenosyl-L-methionine = a ubiquinone + S-adenosyl-L-homocysteine</text>
        <dbReference type="Rhea" id="RHEA:81215"/>
        <dbReference type="Rhea" id="RHEA-COMP:9565"/>
        <dbReference type="Rhea" id="RHEA-COMP:19654"/>
        <dbReference type="ChEBI" id="CHEBI:16389"/>
        <dbReference type="ChEBI" id="CHEBI:57856"/>
        <dbReference type="ChEBI" id="CHEBI:59789"/>
        <dbReference type="ChEBI" id="CHEBI:231825"/>
    </reaction>
</comment>
<comment type="caution">
    <text evidence="7">The sequence shown here is derived from an EMBL/GenBank/DDBJ whole genome shotgun (WGS) entry which is preliminary data.</text>
</comment>
<dbReference type="EMBL" id="VTPC01084008">
    <property type="protein sequence ID" value="KAF2887338.1"/>
    <property type="molecule type" value="Genomic_DNA"/>
</dbReference>
<accession>A0A8K0G6G7</accession>
<evidence type="ECO:0000259" key="6">
    <source>
        <dbReference type="Pfam" id="PF08241"/>
    </source>
</evidence>
<dbReference type="InterPro" id="IPR029063">
    <property type="entry name" value="SAM-dependent_MTases_sf"/>
</dbReference>
<protein>
    <recommendedName>
        <fullName evidence="5">Ubiquinone biosynthesis O-methyltransferase, mitochondrial</fullName>
    </recommendedName>
    <alternativeName>
        <fullName evidence="5">3-demethylubiquinol 3-O-methyltransferase</fullName>
        <ecNumber evidence="5">2.1.1.64</ecNumber>
    </alternativeName>
    <alternativeName>
        <fullName evidence="5">3-demethylubiquinone 3-O-methyltransferase</fullName>
        <ecNumber evidence="5">2.1.1.-</ecNumber>
    </alternativeName>
    <alternativeName>
        <fullName evidence="5">Polyprenyldihydroxybenzoate methyltransferase</fullName>
        <ecNumber evidence="5">2.1.1.114</ecNumber>
    </alternativeName>
</protein>
<feature type="binding site" evidence="5">
    <location>
        <position position="148"/>
    </location>
    <ligand>
        <name>Mg(2+)</name>
        <dbReference type="ChEBI" id="CHEBI:18420"/>
    </ligand>
</feature>
<evidence type="ECO:0000256" key="3">
    <source>
        <dbReference type="ARBA" id="ARBA00022688"/>
    </source>
</evidence>
<dbReference type="PANTHER" id="PTHR43464:SF19">
    <property type="entry name" value="UBIQUINONE BIOSYNTHESIS O-METHYLTRANSFERASE, MITOCHONDRIAL"/>
    <property type="match status" value="1"/>
</dbReference>
<proteinExistence type="inferred from homology"/>
<dbReference type="SUPFAM" id="SSF53335">
    <property type="entry name" value="S-adenosyl-L-methionine-dependent methyltransferases"/>
    <property type="match status" value="1"/>
</dbReference>
<evidence type="ECO:0000313" key="8">
    <source>
        <dbReference type="Proteomes" id="UP000801492"/>
    </source>
</evidence>
<comment type="function">
    <text evidence="5">O-methyltransferase required for two non-consecutive steps during ubiquinone biosynthesis. Catalyzes the 2 O-methylation of 3,4-dihydroxy-5-(all-trans-polyprenyl)benzoic acid into 4-hydroxy-3-methoxy-5-(all-trans-polyprenyl)benzoic acid. Also catalyzes the last step of ubiquinone biosynthesis by mediating methylation of 3-demethylubiquinone into ubiquinone. Also able to mediate the methylation of 3-demethylubiquinol into ubiquinol.</text>
</comment>
<reference evidence="7" key="1">
    <citation type="submission" date="2019-08" db="EMBL/GenBank/DDBJ databases">
        <title>The genome of the North American firefly Photinus pyralis.</title>
        <authorList>
            <consortium name="Photinus pyralis genome working group"/>
            <person name="Fallon T.R."/>
            <person name="Sander Lower S.E."/>
            <person name="Weng J.-K."/>
        </authorList>
    </citation>
    <scope>NUCLEOTIDE SEQUENCE</scope>
    <source>
        <strain evidence="7">TRF0915ILg1</strain>
        <tissue evidence="7">Whole body</tissue>
    </source>
</reference>
<keyword evidence="5" id="KW-0460">Magnesium</keyword>
<evidence type="ECO:0000256" key="5">
    <source>
        <dbReference type="HAMAP-Rule" id="MF_03190"/>
    </source>
</evidence>
<feature type="binding site" evidence="5">
    <location>
        <position position="44"/>
    </location>
    <ligand>
        <name>S-adenosyl-L-methionine</name>
        <dbReference type="ChEBI" id="CHEBI:59789"/>
    </ligand>
</feature>
<dbReference type="GO" id="GO:0031314">
    <property type="term" value="C:extrinsic component of mitochondrial inner membrane"/>
    <property type="evidence" value="ECO:0007669"/>
    <property type="project" value="UniProtKB-UniRule"/>
</dbReference>
<comment type="cofactor">
    <cofactor evidence="5">
        <name>Mg(2+)</name>
        <dbReference type="ChEBI" id="CHEBI:18420"/>
    </cofactor>
</comment>
<comment type="catalytic activity">
    <reaction evidence="5">
        <text>a 3,4-dihydroxy-5-(all-trans-polyprenyl)benzoate + S-adenosyl-L-methionine = a 4-hydroxy-3-methoxy-5-(all-trans-polyprenyl)benzoate + S-adenosyl-L-homocysteine + H(+)</text>
        <dbReference type="Rhea" id="RHEA:44452"/>
        <dbReference type="Rhea" id="RHEA-COMP:10930"/>
        <dbReference type="Rhea" id="RHEA-COMP:10931"/>
        <dbReference type="ChEBI" id="CHEBI:15378"/>
        <dbReference type="ChEBI" id="CHEBI:57856"/>
        <dbReference type="ChEBI" id="CHEBI:59789"/>
        <dbReference type="ChEBI" id="CHEBI:64694"/>
        <dbReference type="ChEBI" id="CHEBI:84443"/>
        <dbReference type="EC" id="2.1.1.114"/>
    </reaction>
</comment>
<feature type="binding site" evidence="5">
    <location>
        <position position="147"/>
    </location>
    <ligand>
        <name>S-adenosyl-L-methionine</name>
        <dbReference type="ChEBI" id="CHEBI:59789"/>
    </ligand>
</feature>
<evidence type="ECO:0000313" key="7">
    <source>
        <dbReference type="EMBL" id="KAF2887338.1"/>
    </source>
</evidence>
<keyword evidence="8" id="KW-1185">Reference proteome</keyword>
<dbReference type="Pfam" id="PF08241">
    <property type="entry name" value="Methyltransf_11"/>
    <property type="match status" value="1"/>
</dbReference>
<dbReference type="AlphaFoldDB" id="A0A8K0G6G7"/>
<comment type="catalytic activity">
    <reaction evidence="5">
        <text>a 3-demethylubiquinol + S-adenosyl-L-methionine = a ubiquinol + S-adenosyl-L-homocysteine + H(+)</text>
        <dbReference type="Rhea" id="RHEA:44380"/>
        <dbReference type="Rhea" id="RHEA-COMP:9566"/>
        <dbReference type="Rhea" id="RHEA-COMP:10914"/>
        <dbReference type="ChEBI" id="CHEBI:15378"/>
        <dbReference type="ChEBI" id="CHEBI:17976"/>
        <dbReference type="ChEBI" id="CHEBI:57856"/>
        <dbReference type="ChEBI" id="CHEBI:59789"/>
        <dbReference type="ChEBI" id="CHEBI:84422"/>
        <dbReference type="EC" id="2.1.1.64"/>
    </reaction>
</comment>
<keyword evidence="5" id="KW-0479">Metal-binding</keyword>
<feature type="binding site" evidence="5">
    <location>
        <position position="152"/>
    </location>
    <ligand>
        <name>Mg(2+)</name>
        <dbReference type="ChEBI" id="CHEBI:18420"/>
    </ligand>
</feature>
<evidence type="ECO:0000256" key="1">
    <source>
        <dbReference type="ARBA" id="ARBA00022603"/>
    </source>
</evidence>
<dbReference type="GO" id="GO:0010420">
    <property type="term" value="F:polyprenyldihydroxybenzoate methyltransferase activity"/>
    <property type="evidence" value="ECO:0007669"/>
    <property type="project" value="UniProtKB-UniRule"/>
</dbReference>
<comment type="similarity">
    <text evidence="5">Belongs to the class I-like SAM-binding methyltransferase superfamily. UbiG/COQ3 family.</text>
</comment>
<feature type="domain" description="Methyltransferase type 11" evidence="6">
    <location>
        <begin position="75"/>
        <end position="174"/>
    </location>
</feature>
<dbReference type="InterPro" id="IPR010233">
    <property type="entry name" value="UbiG_MeTrfase"/>
</dbReference>
<dbReference type="Proteomes" id="UP000801492">
    <property type="component" value="Unassembled WGS sequence"/>
</dbReference>
<dbReference type="OrthoDB" id="6815431at2759"/>
<dbReference type="GO" id="GO:0061542">
    <property type="term" value="F:3-demethylubiquinol 3-O-methyltransferase activity"/>
    <property type="evidence" value="ECO:0007669"/>
    <property type="project" value="UniProtKB-UniRule"/>
</dbReference>
<dbReference type="Gene3D" id="3.40.50.150">
    <property type="entry name" value="Vaccinia Virus protein VP39"/>
    <property type="match status" value="1"/>
</dbReference>
<dbReference type="InterPro" id="IPR013216">
    <property type="entry name" value="Methyltransf_11"/>
</dbReference>
<keyword evidence="5" id="KW-0496">Mitochondrion</keyword>
<dbReference type="EC" id="2.1.1.-" evidence="5"/>
<keyword evidence="5" id="KW-0472">Membrane</keyword>
<organism evidence="7 8">
    <name type="scientific">Ignelater luminosus</name>
    <name type="common">Cucubano</name>
    <name type="synonym">Pyrophorus luminosus</name>
    <dbReference type="NCBI Taxonomy" id="2038154"/>
    <lineage>
        <taxon>Eukaryota</taxon>
        <taxon>Metazoa</taxon>
        <taxon>Ecdysozoa</taxon>
        <taxon>Arthropoda</taxon>
        <taxon>Hexapoda</taxon>
        <taxon>Insecta</taxon>
        <taxon>Pterygota</taxon>
        <taxon>Neoptera</taxon>
        <taxon>Endopterygota</taxon>
        <taxon>Coleoptera</taxon>
        <taxon>Polyphaga</taxon>
        <taxon>Elateriformia</taxon>
        <taxon>Elateroidea</taxon>
        <taxon>Elateridae</taxon>
        <taxon>Agrypninae</taxon>
        <taxon>Pyrophorini</taxon>
        <taxon>Ignelater</taxon>
    </lineage>
</organism>
<keyword evidence="4 5" id="KW-0949">S-adenosyl-L-methionine</keyword>
<dbReference type="UniPathway" id="UPA00232"/>
<comment type="pathway">
    <text evidence="5">Cofactor biosynthesis; ubiquinone biosynthesis.</text>
</comment>
<name>A0A8K0G6G7_IGNLU</name>
<dbReference type="EC" id="2.1.1.64" evidence="5"/>
<dbReference type="CDD" id="cd02440">
    <property type="entry name" value="AdoMet_MTases"/>
    <property type="match status" value="1"/>
</dbReference>
<dbReference type="GO" id="GO:0032259">
    <property type="term" value="P:methylation"/>
    <property type="evidence" value="ECO:0007669"/>
    <property type="project" value="UniProtKB-KW"/>
</dbReference>
<dbReference type="NCBIfam" id="TIGR01983">
    <property type="entry name" value="UbiG"/>
    <property type="match status" value="1"/>
</dbReference>
<sequence length="261" mass="29273">MAETLKATFPTVNAKEIAHFKNLSTIWWNKECAPSTLLAFNELRVPWIIDKLVETKLITKDAAKSSKPFQGLSILDAGCGGGFLTEALADLGCTVVGIDPCPEMIEVAKNHLKVNPNLSKNITYICGSVEEHSECNNYEKYDAVVASEVVDHEDEQDLFLEVCVKCLKPGGSIFVTTFNKTWISWLIVIVLFEYITGTIPRGSHFWYKFISPENVERILTKYNCSTESVRGVYISPVVGKWCWSYFTSISYALHAVKNKNL</sequence>
<feature type="binding site" evidence="5">
    <location>
        <position position="99"/>
    </location>
    <ligand>
        <name>S-adenosyl-L-methionine</name>
        <dbReference type="ChEBI" id="CHEBI:59789"/>
    </ligand>
</feature>
<dbReference type="HAMAP" id="MF_00472">
    <property type="entry name" value="UbiG"/>
    <property type="match status" value="1"/>
</dbReference>
<comment type="subcellular location">
    <subcellularLocation>
        <location evidence="5">Mitochondrion inner membrane</location>
        <topology evidence="5">Peripheral membrane protein</topology>
        <orientation evidence="5">Matrix side</orientation>
    </subcellularLocation>
</comment>
<keyword evidence="5" id="KW-0999">Mitochondrion inner membrane</keyword>
<dbReference type="EC" id="2.1.1.114" evidence="5"/>
<keyword evidence="2 5" id="KW-0808">Transferase</keyword>
<keyword evidence="3 5" id="KW-0831">Ubiquinone biosynthesis</keyword>
<gene>
    <name evidence="5" type="primary">coq3</name>
    <name evidence="7" type="ORF">ILUMI_18835</name>
</gene>
<dbReference type="PANTHER" id="PTHR43464">
    <property type="entry name" value="METHYLTRANSFERASE"/>
    <property type="match status" value="1"/>
</dbReference>
<comment type="caution">
    <text evidence="5">Lacks conserved residue(s) required for the propagation of feature annotation.</text>
</comment>
<evidence type="ECO:0000256" key="4">
    <source>
        <dbReference type="ARBA" id="ARBA00022691"/>
    </source>
</evidence>
<dbReference type="GO" id="GO:0046872">
    <property type="term" value="F:metal ion binding"/>
    <property type="evidence" value="ECO:0007669"/>
    <property type="project" value="UniProtKB-KW"/>
</dbReference>
<feature type="binding site" evidence="5">
    <location>
        <position position="78"/>
    </location>
    <ligand>
        <name>S-adenosyl-L-methionine</name>
        <dbReference type="ChEBI" id="CHEBI:59789"/>
    </ligand>
</feature>
<evidence type="ECO:0000256" key="2">
    <source>
        <dbReference type="ARBA" id="ARBA00022679"/>
    </source>
</evidence>
<keyword evidence="1 5" id="KW-0489">Methyltransferase</keyword>
<comment type="subunit">
    <text evidence="5">Component of a multi-subunit COQ enzyme complex.</text>
</comment>